<dbReference type="AlphaFoldDB" id="A0A4P7A234"/>
<reference evidence="2 3" key="1">
    <citation type="submission" date="2019-03" db="EMBL/GenBank/DDBJ databases">
        <title>Complete genome sequence of Paenisporosarcina antarctica CGMCC 1.6503T.</title>
        <authorList>
            <person name="Rong J.-C."/>
            <person name="Chi N.-Y."/>
            <person name="Zhang Q.-F."/>
        </authorList>
    </citation>
    <scope>NUCLEOTIDE SEQUENCE [LARGE SCALE GENOMIC DNA]</scope>
    <source>
        <strain evidence="2 3">CGMCC 1.6503</strain>
    </source>
</reference>
<feature type="transmembrane region" description="Helical" evidence="1">
    <location>
        <begin position="101"/>
        <end position="120"/>
    </location>
</feature>
<evidence type="ECO:0008006" key="4">
    <source>
        <dbReference type="Google" id="ProtNLM"/>
    </source>
</evidence>
<feature type="transmembrane region" description="Helical" evidence="1">
    <location>
        <begin position="60"/>
        <end position="89"/>
    </location>
</feature>
<keyword evidence="1" id="KW-0812">Transmembrane</keyword>
<feature type="transmembrane region" description="Helical" evidence="1">
    <location>
        <begin position="28"/>
        <end position="48"/>
    </location>
</feature>
<accession>A0A4P7A234</accession>
<dbReference type="EMBL" id="CP038015">
    <property type="protein sequence ID" value="QBP43110.1"/>
    <property type="molecule type" value="Genomic_DNA"/>
</dbReference>
<keyword evidence="3" id="KW-1185">Reference proteome</keyword>
<keyword evidence="1" id="KW-0472">Membrane</keyword>
<evidence type="ECO:0000313" key="3">
    <source>
        <dbReference type="Proteomes" id="UP000294292"/>
    </source>
</evidence>
<proteinExistence type="predicted"/>
<gene>
    <name evidence="2" type="ORF">E2636_14725</name>
</gene>
<evidence type="ECO:0000256" key="1">
    <source>
        <dbReference type="SAM" id="Phobius"/>
    </source>
</evidence>
<dbReference type="Proteomes" id="UP000294292">
    <property type="component" value="Chromosome"/>
</dbReference>
<protein>
    <recommendedName>
        <fullName evidence="4">Yip1 domain-containing protein</fullName>
    </recommendedName>
</protein>
<keyword evidence="1" id="KW-1133">Transmembrane helix</keyword>
<sequence length="184" mass="20077">MVGKMMILDKPTFRAFLNTPKILLMSRLLLLLIGIGYGVLSIVSNISYISSFESDVLKNFFVPAIFLGFGIIMVFITKLGLTFLLWAGARGFGGPGILKELNRATPVALLPGLLGVPFLVGIGNGHIGIFLLLIISVLWMYFISVRIIQTTQNLNGVKSYLSVLISFIFLASIYYLVVPTGSLS</sequence>
<organism evidence="2 3">
    <name type="scientific">Paenisporosarcina antarctica</name>
    <dbReference type="NCBI Taxonomy" id="417367"/>
    <lineage>
        <taxon>Bacteria</taxon>
        <taxon>Bacillati</taxon>
        <taxon>Bacillota</taxon>
        <taxon>Bacilli</taxon>
        <taxon>Bacillales</taxon>
        <taxon>Caryophanaceae</taxon>
        <taxon>Paenisporosarcina</taxon>
    </lineage>
</organism>
<evidence type="ECO:0000313" key="2">
    <source>
        <dbReference type="EMBL" id="QBP43110.1"/>
    </source>
</evidence>
<dbReference type="OrthoDB" id="2427220at2"/>
<name>A0A4P7A234_9BACL</name>
<feature type="transmembrane region" description="Helical" evidence="1">
    <location>
        <begin position="160"/>
        <end position="178"/>
    </location>
</feature>
<feature type="transmembrane region" description="Helical" evidence="1">
    <location>
        <begin position="126"/>
        <end position="148"/>
    </location>
</feature>
<dbReference type="KEGG" id="panc:E2636_14725"/>